<dbReference type="PANTHER" id="PTHR43547">
    <property type="entry name" value="TWO-COMPONENT HISTIDINE KINASE"/>
    <property type="match status" value="1"/>
</dbReference>
<keyword evidence="10" id="KW-0067">ATP-binding</keyword>
<feature type="transmembrane region" description="Helical" evidence="14">
    <location>
        <begin position="188"/>
        <end position="208"/>
    </location>
</feature>
<protein>
    <recommendedName>
        <fullName evidence="3">histidine kinase</fullName>
        <ecNumber evidence="3">2.7.13.3</ecNumber>
    </recommendedName>
</protein>
<dbReference type="Gene3D" id="3.30.450.20">
    <property type="entry name" value="PAS domain"/>
    <property type="match status" value="2"/>
</dbReference>
<evidence type="ECO:0000256" key="8">
    <source>
        <dbReference type="ARBA" id="ARBA00022741"/>
    </source>
</evidence>
<dbReference type="InterPro" id="IPR004358">
    <property type="entry name" value="Sig_transdc_His_kin-like_C"/>
</dbReference>
<evidence type="ECO:0000256" key="1">
    <source>
        <dbReference type="ARBA" id="ARBA00000085"/>
    </source>
</evidence>
<evidence type="ECO:0000256" key="2">
    <source>
        <dbReference type="ARBA" id="ARBA00004651"/>
    </source>
</evidence>
<dbReference type="PANTHER" id="PTHR43547:SF3">
    <property type="entry name" value="SENSOR PROTEIN CITS"/>
    <property type="match status" value="1"/>
</dbReference>
<dbReference type="SUPFAM" id="SSF55874">
    <property type="entry name" value="ATPase domain of HSP90 chaperone/DNA topoisomerase II/histidine kinase"/>
    <property type="match status" value="1"/>
</dbReference>
<dbReference type="InterPro" id="IPR000014">
    <property type="entry name" value="PAS"/>
</dbReference>
<accession>A0ABQ0MYZ2</accession>
<keyword evidence="8" id="KW-0547">Nucleotide-binding</keyword>
<dbReference type="Pfam" id="PF02518">
    <property type="entry name" value="HATPase_c"/>
    <property type="match status" value="1"/>
</dbReference>
<dbReference type="SMART" id="SM00091">
    <property type="entry name" value="PAS"/>
    <property type="match status" value="1"/>
</dbReference>
<comment type="subcellular location">
    <subcellularLocation>
        <location evidence="2">Cell membrane</location>
        <topology evidence="2">Multi-pass membrane protein</topology>
    </subcellularLocation>
</comment>
<gene>
    <name evidence="16" type="primary">dpiB</name>
    <name evidence="16" type="ORF">MTCD1_03220</name>
</gene>
<organism evidence="16 17">
    <name type="scientific">Colwellia marinimaniae</name>
    <dbReference type="NCBI Taxonomy" id="1513592"/>
    <lineage>
        <taxon>Bacteria</taxon>
        <taxon>Pseudomonadati</taxon>
        <taxon>Pseudomonadota</taxon>
        <taxon>Gammaproteobacteria</taxon>
        <taxon>Alteromonadales</taxon>
        <taxon>Colwelliaceae</taxon>
        <taxon>Colwellia</taxon>
    </lineage>
</organism>
<proteinExistence type="predicted"/>
<dbReference type="Gene3D" id="3.30.565.10">
    <property type="entry name" value="Histidine kinase-like ATPase, C-terminal domain"/>
    <property type="match status" value="1"/>
</dbReference>
<reference evidence="16 17" key="1">
    <citation type="submission" date="2017-06" db="EMBL/GenBank/DDBJ databases">
        <title>Whole Genome Sequences of Colwellia marinimaniae MTCD1.</title>
        <authorList>
            <person name="Kusumoto H."/>
            <person name="Inoue M."/>
            <person name="Tanikawa K."/>
            <person name="Maeji H."/>
            <person name="Cameron J.H."/>
            <person name="Bartlett D.H."/>
        </authorList>
    </citation>
    <scope>NUCLEOTIDE SEQUENCE [LARGE SCALE GENOMIC DNA]</scope>
    <source>
        <strain evidence="16 17">MTCD1</strain>
    </source>
</reference>
<evidence type="ECO:0000256" key="5">
    <source>
        <dbReference type="ARBA" id="ARBA00022553"/>
    </source>
</evidence>
<evidence type="ECO:0000256" key="4">
    <source>
        <dbReference type="ARBA" id="ARBA00022475"/>
    </source>
</evidence>
<dbReference type="InterPro" id="IPR005467">
    <property type="entry name" value="His_kinase_dom"/>
</dbReference>
<dbReference type="InterPro" id="IPR035965">
    <property type="entry name" value="PAS-like_dom_sf"/>
</dbReference>
<evidence type="ECO:0000256" key="10">
    <source>
        <dbReference type="ARBA" id="ARBA00022840"/>
    </source>
</evidence>
<dbReference type="PRINTS" id="PR00344">
    <property type="entry name" value="BCTRLSENSOR"/>
</dbReference>
<keyword evidence="5" id="KW-0597">Phosphoprotein</keyword>
<evidence type="ECO:0000313" key="17">
    <source>
        <dbReference type="Proteomes" id="UP000197068"/>
    </source>
</evidence>
<evidence type="ECO:0000256" key="12">
    <source>
        <dbReference type="ARBA" id="ARBA00023012"/>
    </source>
</evidence>
<sequence>MLLCAYLKETPMKTANKLKKMGLHNKLALVSVLLVMLQIIFLGMFSVSYLEQEFEQQLGEKALAVAQTLAKNPIIQQALLDKKSQPIQSYVEPIRQAIAASFIVVGDSQGIRYSHPDPNKINHAMIGGDNIRALRFGQSYISKAEGSLGVSIRGKTPIVLDDGTIIGLVSVGYLEHGMMLSISNYRDTFLWVFGITLIAGCCLVLYIAKRYRDEIFGLEPEEISRVYSERKAVLESILEGVVVINEQGIITSCNPIAIEILANITEQNLIGSAVHDLLPDYQFIFASNSSRIWRDVEVDIEAGTIILTKTPLMIGDKQHGVVVSFRRKDDLVDLSEKLSQVKQFSTMLRVQTHEYSNKLNTIGGLIQIGSYEDALDLIMVENSGYQEIIAFLMRIVPDPIIAGLILGKYDVAKERKIELIIDHESSLLQVPSKLPRSKLVTILGNILENAFDAASSNKAQPAQVTLSFTDMGEDIIFEIEDSGVGMSDAAIKDIFTFGQTTKHAMGHGIGMFLVKNCLDQVDGTLAITRAKTGGTIMTVYIPK</sequence>
<keyword evidence="17" id="KW-1185">Reference proteome</keyword>
<evidence type="ECO:0000256" key="9">
    <source>
        <dbReference type="ARBA" id="ARBA00022777"/>
    </source>
</evidence>
<dbReference type="InterPro" id="IPR003594">
    <property type="entry name" value="HATPase_dom"/>
</dbReference>
<dbReference type="EC" id="2.7.13.3" evidence="3"/>
<dbReference type="SUPFAM" id="SSF103190">
    <property type="entry name" value="Sensory domain-like"/>
    <property type="match status" value="1"/>
</dbReference>
<dbReference type="CDD" id="cd00130">
    <property type="entry name" value="PAS"/>
    <property type="match status" value="1"/>
</dbReference>
<dbReference type="InterPro" id="IPR039506">
    <property type="entry name" value="SPOB_a"/>
</dbReference>
<evidence type="ECO:0000256" key="13">
    <source>
        <dbReference type="ARBA" id="ARBA00023136"/>
    </source>
</evidence>
<dbReference type="GO" id="GO:0016301">
    <property type="term" value="F:kinase activity"/>
    <property type="evidence" value="ECO:0007669"/>
    <property type="project" value="UniProtKB-KW"/>
</dbReference>
<keyword evidence="7 14" id="KW-0812">Transmembrane</keyword>
<dbReference type="EMBL" id="BDQM01000038">
    <property type="protein sequence ID" value="GAW97591.1"/>
    <property type="molecule type" value="Genomic_DNA"/>
</dbReference>
<comment type="catalytic activity">
    <reaction evidence="1">
        <text>ATP + protein L-histidine = ADP + protein N-phospho-L-histidine.</text>
        <dbReference type="EC" id="2.7.13.3"/>
    </reaction>
</comment>
<dbReference type="PROSITE" id="PS50109">
    <property type="entry name" value="HIS_KIN"/>
    <property type="match status" value="1"/>
</dbReference>
<keyword evidence="12" id="KW-0902">Two-component regulatory system</keyword>
<dbReference type="InterPro" id="IPR016120">
    <property type="entry name" value="Sig_transdc_His_kin_SpoOB"/>
</dbReference>
<dbReference type="CDD" id="cd18773">
    <property type="entry name" value="PDC1_HK_sensor"/>
    <property type="match status" value="1"/>
</dbReference>
<evidence type="ECO:0000256" key="7">
    <source>
        <dbReference type="ARBA" id="ARBA00022692"/>
    </source>
</evidence>
<evidence type="ECO:0000313" key="16">
    <source>
        <dbReference type="EMBL" id="GAW97591.1"/>
    </source>
</evidence>
<keyword evidence="13 14" id="KW-0472">Membrane</keyword>
<evidence type="ECO:0000256" key="14">
    <source>
        <dbReference type="SAM" id="Phobius"/>
    </source>
</evidence>
<dbReference type="SMART" id="SM00387">
    <property type="entry name" value="HATPase_c"/>
    <property type="match status" value="1"/>
</dbReference>
<feature type="domain" description="Histidine kinase" evidence="15">
    <location>
        <begin position="350"/>
        <end position="543"/>
    </location>
</feature>
<keyword evidence="11 14" id="KW-1133">Transmembrane helix</keyword>
<keyword evidence="9 16" id="KW-0418">Kinase</keyword>
<dbReference type="Pfam" id="PF17203">
    <property type="entry name" value="sCache_3_2"/>
    <property type="match status" value="1"/>
</dbReference>
<keyword evidence="4" id="KW-1003">Cell membrane</keyword>
<dbReference type="Pfam" id="PF14689">
    <property type="entry name" value="SPOB_a"/>
    <property type="match status" value="1"/>
</dbReference>
<name>A0ABQ0MYZ2_9GAMM</name>
<comment type="caution">
    <text evidence="16">The sequence shown here is derived from an EMBL/GenBank/DDBJ whole genome shotgun (WGS) entry which is preliminary data.</text>
</comment>
<evidence type="ECO:0000259" key="15">
    <source>
        <dbReference type="PROSITE" id="PS50109"/>
    </source>
</evidence>
<dbReference type="Gene3D" id="1.10.287.130">
    <property type="match status" value="1"/>
</dbReference>
<feature type="transmembrane region" description="Helical" evidence="14">
    <location>
        <begin position="27"/>
        <end position="50"/>
    </location>
</feature>
<evidence type="ECO:0000256" key="11">
    <source>
        <dbReference type="ARBA" id="ARBA00022989"/>
    </source>
</evidence>
<evidence type="ECO:0000256" key="3">
    <source>
        <dbReference type="ARBA" id="ARBA00012438"/>
    </source>
</evidence>
<dbReference type="SUPFAM" id="SSF55785">
    <property type="entry name" value="PYP-like sensor domain (PAS domain)"/>
    <property type="match status" value="1"/>
</dbReference>
<dbReference type="Proteomes" id="UP000197068">
    <property type="component" value="Unassembled WGS sequence"/>
</dbReference>
<keyword evidence="6 16" id="KW-0808">Transferase</keyword>
<dbReference type="InterPro" id="IPR036890">
    <property type="entry name" value="HATPase_C_sf"/>
</dbReference>
<dbReference type="InterPro" id="IPR029151">
    <property type="entry name" value="Sensor-like_sf"/>
</dbReference>
<evidence type="ECO:0000256" key="6">
    <source>
        <dbReference type="ARBA" id="ARBA00022679"/>
    </source>
</evidence>
<dbReference type="InterPro" id="IPR033463">
    <property type="entry name" value="sCache_3"/>
</dbReference>
<dbReference type="SUPFAM" id="SSF55890">
    <property type="entry name" value="Sporulation response regulatory protein Spo0B"/>
    <property type="match status" value="1"/>
</dbReference>